<dbReference type="Proteomes" id="UP000838878">
    <property type="component" value="Chromosome 3"/>
</dbReference>
<accession>A0A8J9UM43</accession>
<dbReference type="EMBL" id="OV170223">
    <property type="protein sequence ID" value="CAH0722826.1"/>
    <property type="molecule type" value="Genomic_DNA"/>
</dbReference>
<dbReference type="AlphaFoldDB" id="A0A8J9UM43"/>
<keyword evidence="2" id="KW-1185">Reference proteome</keyword>
<evidence type="ECO:0000313" key="1">
    <source>
        <dbReference type="EMBL" id="CAH0722826.1"/>
    </source>
</evidence>
<evidence type="ECO:0000313" key="2">
    <source>
        <dbReference type="Proteomes" id="UP000838878"/>
    </source>
</evidence>
<proteinExistence type="predicted"/>
<dbReference type="OrthoDB" id="6930914at2759"/>
<reference evidence="1" key="1">
    <citation type="submission" date="2021-12" db="EMBL/GenBank/DDBJ databases">
        <authorList>
            <person name="Martin H S."/>
        </authorList>
    </citation>
    <scope>NUCLEOTIDE SEQUENCE</scope>
</reference>
<gene>
    <name evidence="1" type="ORF">BINO364_LOCUS8714</name>
</gene>
<name>A0A8J9UM43_9NEOP</name>
<feature type="non-terminal residue" evidence="1">
    <location>
        <position position="280"/>
    </location>
</feature>
<organism evidence="1 2">
    <name type="scientific">Brenthis ino</name>
    <name type="common">lesser marbled fritillary</name>
    <dbReference type="NCBI Taxonomy" id="405034"/>
    <lineage>
        <taxon>Eukaryota</taxon>
        <taxon>Metazoa</taxon>
        <taxon>Ecdysozoa</taxon>
        <taxon>Arthropoda</taxon>
        <taxon>Hexapoda</taxon>
        <taxon>Insecta</taxon>
        <taxon>Pterygota</taxon>
        <taxon>Neoptera</taxon>
        <taxon>Endopterygota</taxon>
        <taxon>Lepidoptera</taxon>
        <taxon>Glossata</taxon>
        <taxon>Ditrysia</taxon>
        <taxon>Papilionoidea</taxon>
        <taxon>Nymphalidae</taxon>
        <taxon>Heliconiinae</taxon>
        <taxon>Argynnini</taxon>
        <taxon>Brenthis</taxon>
    </lineage>
</organism>
<sequence>MSSLSSIENEKEIFYNSFRVNEAYPWYPTLGQPLIYYSEVEHFPNSRTDKVDIKDFATWLDEKYNDYLQNSHTQYNYNETSTIEIVASSNKVKKKEIKSKKQSRLRSSHSIEVILKPKQLTRPASECCQKSIAQSRNQINSTTQSNTSVVEKKLKPKSQSLTSILKEREIYVIPFDIVQDAKNDIEGKKKSAIIISKRDSAMKYKKNNIKDIMCQCSYVMSNRADASSQFEKKTSKPNICLCNDVEPTALRKGEKIGYPIFMKLICPDKMKENYFLKTQT</sequence>
<protein>
    <submittedName>
        <fullName evidence="1">Uncharacterized protein</fullName>
    </submittedName>
</protein>